<dbReference type="InterPro" id="IPR041698">
    <property type="entry name" value="Methyltransf_25"/>
</dbReference>
<name>A0A6J7JAU4_9ZZZZ</name>
<dbReference type="InterPro" id="IPR029063">
    <property type="entry name" value="SAM-dependent_MTases_sf"/>
</dbReference>
<dbReference type="SUPFAM" id="SSF53335">
    <property type="entry name" value="S-adenosyl-L-methionine-dependent methyltransferases"/>
    <property type="match status" value="1"/>
</dbReference>
<accession>A0A6J7JAU4</accession>
<evidence type="ECO:0000259" key="1">
    <source>
        <dbReference type="Pfam" id="PF13649"/>
    </source>
</evidence>
<organism evidence="2">
    <name type="scientific">freshwater metagenome</name>
    <dbReference type="NCBI Taxonomy" id="449393"/>
    <lineage>
        <taxon>unclassified sequences</taxon>
        <taxon>metagenomes</taxon>
        <taxon>ecological metagenomes</taxon>
    </lineage>
</organism>
<dbReference type="PANTHER" id="PTHR43591">
    <property type="entry name" value="METHYLTRANSFERASE"/>
    <property type="match status" value="1"/>
</dbReference>
<dbReference type="Pfam" id="PF13649">
    <property type="entry name" value="Methyltransf_25"/>
    <property type="match status" value="1"/>
</dbReference>
<feature type="domain" description="Methyltransferase" evidence="1">
    <location>
        <begin position="51"/>
        <end position="147"/>
    </location>
</feature>
<gene>
    <name evidence="2" type="ORF">UFOPK3674_01787</name>
</gene>
<dbReference type="Gene3D" id="3.40.50.150">
    <property type="entry name" value="Vaccinia Virus protein VP39"/>
    <property type="match status" value="1"/>
</dbReference>
<reference evidence="2" key="1">
    <citation type="submission" date="2020-05" db="EMBL/GenBank/DDBJ databases">
        <authorList>
            <person name="Chiriac C."/>
            <person name="Salcher M."/>
            <person name="Ghai R."/>
            <person name="Kavagutti S V."/>
        </authorList>
    </citation>
    <scope>NUCLEOTIDE SEQUENCE</scope>
</reference>
<dbReference type="PANTHER" id="PTHR43591:SF24">
    <property type="entry name" value="2-METHOXY-6-POLYPRENYL-1,4-BENZOQUINOL METHYLASE, MITOCHONDRIAL"/>
    <property type="match status" value="1"/>
</dbReference>
<dbReference type="GO" id="GO:0008168">
    <property type="term" value="F:methyltransferase activity"/>
    <property type="evidence" value="ECO:0007669"/>
    <property type="project" value="TreeGrafter"/>
</dbReference>
<dbReference type="EMBL" id="CAFBMX010000009">
    <property type="protein sequence ID" value="CAB4940320.1"/>
    <property type="molecule type" value="Genomic_DNA"/>
</dbReference>
<proteinExistence type="predicted"/>
<dbReference type="AlphaFoldDB" id="A0A6J7JAU4"/>
<evidence type="ECO:0000313" key="2">
    <source>
        <dbReference type="EMBL" id="CAB4940320.1"/>
    </source>
</evidence>
<sequence>MDYEAYRADSRRRWEAAARGWEDRREAVRRAAAPVAQWLVDAAQIEPGATVVEVACGLGDVGLLAAERVGAGGRVILTDGAPPMVEAAERAIAASGLAHVEAQAMEAEWLDLDAATVDGIVSRWGYMLVADPEAALREARRVLRPGGRIALAAWASQDQNPWIGVLQEQLVARGLASVPAPGTPGMFALADHAHLADLLGAAGFMDVRIEPVPFVWEAPDADAWWEHMRTTSISLGEAVAGLRPADHYALRDAVDAGYAPYTQPDGSLRLPACALGATAEA</sequence>
<dbReference type="CDD" id="cd02440">
    <property type="entry name" value="AdoMet_MTases"/>
    <property type="match status" value="1"/>
</dbReference>
<protein>
    <submittedName>
        <fullName evidence="2">Unannotated protein</fullName>
    </submittedName>
</protein>